<dbReference type="EMBL" id="VFIA01000001">
    <property type="protein sequence ID" value="MBC3789575.1"/>
    <property type="molecule type" value="Genomic_DNA"/>
</dbReference>
<dbReference type="Pfam" id="PF14905">
    <property type="entry name" value="OMP_b-brl_3"/>
    <property type="match status" value="1"/>
</dbReference>
<keyword evidence="7 8" id="KW-0998">Cell outer membrane</keyword>
<dbReference type="PROSITE" id="PS52016">
    <property type="entry name" value="TONB_DEPENDENT_REC_3"/>
    <property type="match status" value="1"/>
</dbReference>
<dbReference type="InterPro" id="IPR012910">
    <property type="entry name" value="Plug_dom"/>
</dbReference>
<evidence type="ECO:0000256" key="1">
    <source>
        <dbReference type="ARBA" id="ARBA00004571"/>
    </source>
</evidence>
<dbReference type="SUPFAM" id="SSF56935">
    <property type="entry name" value="Porins"/>
    <property type="match status" value="1"/>
</dbReference>
<keyword evidence="5 9" id="KW-0732">Signal</keyword>
<comment type="subcellular location">
    <subcellularLocation>
        <location evidence="1 8">Cell outer membrane</location>
        <topology evidence="1 8">Multi-pass membrane protein</topology>
    </subcellularLocation>
</comment>
<dbReference type="PANTHER" id="PTHR30069:SF29">
    <property type="entry name" value="HEMOGLOBIN AND HEMOGLOBIN-HAPTOGLOBIN-BINDING PROTEIN 1-RELATED"/>
    <property type="match status" value="1"/>
</dbReference>
<dbReference type="Gene3D" id="2.60.40.1120">
    <property type="entry name" value="Carboxypeptidase-like, regulatory domain"/>
    <property type="match status" value="1"/>
</dbReference>
<dbReference type="InterPro" id="IPR008969">
    <property type="entry name" value="CarboxyPept-like_regulatory"/>
</dbReference>
<sequence length="815" mass="89971">MKLFFSLAALGLWVGTAFAQSVNPGSISGSLVDSATRQPVPFATVAVRNATTLIAGTTTDSAGTFRLPSLALGPYTLTLSSVRYVSRNQSVNLTTDQPAAVVGAVPLRSESRTLGEVTVAAQKALIEEKGDKLVYNAEKDVSNVGGSAADVLRKIPSLSLDLDGNIQMRGNSNIRILINGKPSAMMARNLADALRQMPADNIKSVEVITSPGAKYDAEGAAGVINIITKKALQGFNGSVMGSLGNLNRSANTKLSVKTKKIGLSFSANGYQFRQIREAQTLRTTLFEGRPLNYLSQRSTSDNTGTGGYGEFSLDYDPDSTSRINFSANAWGGSYPNNSAVINRLTDPAGNTLQYFRNDIQLRNPYGNSQFDLGYTKTFRKPAGVTSEREFTLLTQFSRMPDNYFYTTNRYTLGEVDQLSFQQRSTNYSRNKEYTLQADYTHPFLVRTGQDTTQLKLEMGLKAIGRDIGSEYRVEQSLDGQPPLVTDPAQSNDFDYRQQIYSGYTALRIEARRKWNMNLGARFERTVIDGNFMTTGTTLANQYTNLIPSVTVSKGIKSHTLKISYTQRIQRPQLWFLNPWVNASDPRNLQTGNPYLNPELNHAVELGHSVTTKAGLSVNTALYWRMTNNAIEYVRTVDEAGVSLSRPQNIARRIAYGLNMNLSGQATKTWTLNGGMDLRYVDLNSPALNQRNNGLVGNLNISSTYKLPHNYTFQSNANVNSGWINLQGSGTPFYWYGLALKREMLDKKASLTLGVNNPFNRGVSQTFRQAAPTFESDTRSFFVSRSVRLAFEWRFGQMSAGGKESRKIRNDDAGNR</sequence>
<dbReference type="SUPFAM" id="SSF49464">
    <property type="entry name" value="Carboxypeptidase regulatory domain-like"/>
    <property type="match status" value="1"/>
</dbReference>
<evidence type="ECO:0000256" key="9">
    <source>
        <dbReference type="SAM" id="SignalP"/>
    </source>
</evidence>
<dbReference type="Proteomes" id="UP000700732">
    <property type="component" value="Unassembled WGS sequence"/>
</dbReference>
<accession>A0ABR6VZB8</accession>
<dbReference type="RefSeq" id="WP_186734861.1">
    <property type="nucleotide sequence ID" value="NZ_VFIA01000001.1"/>
</dbReference>
<evidence type="ECO:0000256" key="4">
    <source>
        <dbReference type="ARBA" id="ARBA00022692"/>
    </source>
</evidence>
<evidence type="ECO:0000256" key="2">
    <source>
        <dbReference type="ARBA" id="ARBA00022448"/>
    </source>
</evidence>
<dbReference type="PANTHER" id="PTHR30069">
    <property type="entry name" value="TONB-DEPENDENT OUTER MEMBRANE RECEPTOR"/>
    <property type="match status" value="1"/>
</dbReference>
<keyword evidence="2 8" id="KW-0813">Transport</keyword>
<keyword evidence="6 8" id="KW-0472">Membrane</keyword>
<evidence type="ECO:0000313" key="12">
    <source>
        <dbReference type="EMBL" id="MBC3789575.1"/>
    </source>
</evidence>
<evidence type="ECO:0000256" key="6">
    <source>
        <dbReference type="ARBA" id="ARBA00023136"/>
    </source>
</evidence>
<protein>
    <submittedName>
        <fullName evidence="12">Outer membrane receptor protein involved in Fe transport</fullName>
    </submittedName>
</protein>
<dbReference type="InterPro" id="IPR041700">
    <property type="entry name" value="OMP_b-brl_3"/>
</dbReference>
<keyword evidence="4 8" id="KW-0812">Transmembrane</keyword>
<feature type="domain" description="Outer membrane protein beta-barrel" evidence="11">
    <location>
        <begin position="386"/>
        <end position="792"/>
    </location>
</feature>
<dbReference type="InterPro" id="IPR037066">
    <property type="entry name" value="Plug_dom_sf"/>
</dbReference>
<reference evidence="12 13" key="1">
    <citation type="submission" date="2019-06" db="EMBL/GenBank/DDBJ databases">
        <title>Spirosoma utsteinense sp. nov. isolated from Antarctic ice-free soils.</title>
        <authorList>
            <person name="Tahon G."/>
        </authorList>
    </citation>
    <scope>NUCLEOTIDE SEQUENCE [LARGE SCALE GENOMIC DNA]</scope>
    <source>
        <strain evidence="12 13">LMG 31447</strain>
    </source>
</reference>
<evidence type="ECO:0000313" key="13">
    <source>
        <dbReference type="Proteomes" id="UP000700732"/>
    </source>
</evidence>
<comment type="similarity">
    <text evidence="8">Belongs to the TonB-dependent receptor family.</text>
</comment>
<dbReference type="Pfam" id="PF13620">
    <property type="entry name" value="CarboxypepD_reg"/>
    <property type="match status" value="1"/>
</dbReference>
<evidence type="ECO:0000256" key="5">
    <source>
        <dbReference type="ARBA" id="ARBA00022729"/>
    </source>
</evidence>
<feature type="signal peptide" evidence="9">
    <location>
        <begin position="1"/>
        <end position="19"/>
    </location>
</feature>
<keyword evidence="13" id="KW-1185">Reference proteome</keyword>
<organism evidence="12 13">
    <name type="scientific">Spirosoma utsteinense</name>
    <dbReference type="NCBI Taxonomy" id="2585773"/>
    <lineage>
        <taxon>Bacteria</taxon>
        <taxon>Pseudomonadati</taxon>
        <taxon>Bacteroidota</taxon>
        <taxon>Cytophagia</taxon>
        <taxon>Cytophagales</taxon>
        <taxon>Cytophagaceae</taxon>
        <taxon>Spirosoma</taxon>
    </lineage>
</organism>
<evidence type="ECO:0000256" key="8">
    <source>
        <dbReference type="PROSITE-ProRule" id="PRU01360"/>
    </source>
</evidence>
<keyword evidence="12" id="KW-0675">Receptor</keyword>
<evidence type="ECO:0000259" key="10">
    <source>
        <dbReference type="Pfam" id="PF07715"/>
    </source>
</evidence>
<dbReference type="InterPro" id="IPR036942">
    <property type="entry name" value="Beta-barrel_TonB_sf"/>
</dbReference>
<feature type="chain" id="PRO_5047287852" evidence="9">
    <location>
        <begin position="20"/>
        <end position="815"/>
    </location>
</feature>
<evidence type="ECO:0000259" key="11">
    <source>
        <dbReference type="Pfam" id="PF14905"/>
    </source>
</evidence>
<dbReference type="Pfam" id="PF07715">
    <property type="entry name" value="Plug"/>
    <property type="match status" value="1"/>
</dbReference>
<dbReference type="InterPro" id="IPR039426">
    <property type="entry name" value="TonB-dep_rcpt-like"/>
</dbReference>
<dbReference type="Gene3D" id="2.170.130.10">
    <property type="entry name" value="TonB-dependent receptor, plug domain"/>
    <property type="match status" value="1"/>
</dbReference>
<keyword evidence="3 8" id="KW-1134">Transmembrane beta strand</keyword>
<name>A0ABR6VZB8_9BACT</name>
<gene>
    <name evidence="12" type="ORF">FH603_55</name>
</gene>
<proteinExistence type="inferred from homology"/>
<dbReference type="Gene3D" id="2.40.170.20">
    <property type="entry name" value="TonB-dependent receptor, beta-barrel domain"/>
    <property type="match status" value="1"/>
</dbReference>
<evidence type="ECO:0000256" key="3">
    <source>
        <dbReference type="ARBA" id="ARBA00022452"/>
    </source>
</evidence>
<comment type="caution">
    <text evidence="12">The sequence shown here is derived from an EMBL/GenBank/DDBJ whole genome shotgun (WGS) entry which is preliminary data.</text>
</comment>
<feature type="domain" description="TonB-dependent receptor plug" evidence="10">
    <location>
        <begin position="145"/>
        <end position="223"/>
    </location>
</feature>
<evidence type="ECO:0000256" key="7">
    <source>
        <dbReference type="ARBA" id="ARBA00023237"/>
    </source>
</evidence>